<dbReference type="GO" id="GO:0004519">
    <property type="term" value="F:endonuclease activity"/>
    <property type="evidence" value="ECO:0007669"/>
    <property type="project" value="InterPro"/>
</dbReference>
<comment type="caution">
    <text evidence="3">The sequence shown here is derived from an EMBL/GenBank/DDBJ whole genome shotgun (WGS) entry which is preliminary data.</text>
</comment>
<keyword evidence="4" id="KW-1185">Reference proteome</keyword>
<dbReference type="Proteomes" id="UP000240996">
    <property type="component" value="Unassembled WGS sequence"/>
</dbReference>
<proteinExistence type="predicted"/>
<dbReference type="RefSeq" id="WP_107933579.1">
    <property type="nucleotide sequence ID" value="NZ_PZZN01000003.1"/>
</dbReference>
<evidence type="ECO:0000259" key="2">
    <source>
        <dbReference type="Pfam" id="PF01844"/>
    </source>
</evidence>
<feature type="domain" description="HNH" evidence="2">
    <location>
        <begin position="31"/>
        <end position="76"/>
    </location>
</feature>
<accession>A0A2T4YMY7</accession>
<dbReference type="InterPro" id="IPR003615">
    <property type="entry name" value="HNH_nuc"/>
</dbReference>
<evidence type="ECO:0000256" key="1">
    <source>
        <dbReference type="SAM" id="MobiDB-lite"/>
    </source>
</evidence>
<sequence length="107" mass="11410">MSWSKVSRHQRGYGTAHDKMRAHLLATVISCEGKCKAKGIETLGKIADHIVPLSRGGSGERSNYQLLCRPCSDAKTLADKGAAARPIGGVDRSGRPTSASHPWNRAG</sequence>
<dbReference type="CDD" id="cd00085">
    <property type="entry name" value="HNHc"/>
    <property type="match status" value="1"/>
</dbReference>
<dbReference type="GO" id="GO:0008270">
    <property type="term" value="F:zinc ion binding"/>
    <property type="evidence" value="ECO:0007669"/>
    <property type="project" value="InterPro"/>
</dbReference>
<gene>
    <name evidence="3" type="ORF">C8J24_2986</name>
</gene>
<reference evidence="3 4" key="1">
    <citation type="submission" date="2018-04" db="EMBL/GenBank/DDBJ databases">
        <title>Genomic Encyclopedia of Type Strains, Phase III (KMG-III): the genomes of soil and plant-associated and newly described type strains.</title>
        <authorList>
            <person name="Whitman W."/>
        </authorList>
    </citation>
    <scope>NUCLEOTIDE SEQUENCE [LARGE SCALE GENOMIC DNA]</scope>
    <source>
        <strain evidence="3 4">NW12</strain>
    </source>
</reference>
<feature type="region of interest" description="Disordered" evidence="1">
    <location>
        <begin position="82"/>
        <end position="107"/>
    </location>
</feature>
<dbReference type="Pfam" id="PF01844">
    <property type="entry name" value="HNH"/>
    <property type="match status" value="1"/>
</dbReference>
<dbReference type="Gene3D" id="1.10.30.50">
    <property type="match status" value="1"/>
</dbReference>
<dbReference type="InterPro" id="IPR002711">
    <property type="entry name" value="HNH"/>
</dbReference>
<name>A0A2T4YMY7_9SPHN</name>
<evidence type="ECO:0000313" key="4">
    <source>
        <dbReference type="Proteomes" id="UP000240996"/>
    </source>
</evidence>
<dbReference type="GO" id="GO:0003676">
    <property type="term" value="F:nucleic acid binding"/>
    <property type="evidence" value="ECO:0007669"/>
    <property type="project" value="InterPro"/>
</dbReference>
<organism evidence="3 4">
    <name type="scientific">Sphingomonas aerolata</name>
    <dbReference type="NCBI Taxonomy" id="185951"/>
    <lineage>
        <taxon>Bacteria</taxon>
        <taxon>Pseudomonadati</taxon>
        <taxon>Pseudomonadota</taxon>
        <taxon>Alphaproteobacteria</taxon>
        <taxon>Sphingomonadales</taxon>
        <taxon>Sphingomonadaceae</taxon>
        <taxon>Sphingomonas</taxon>
    </lineage>
</organism>
<dbReference type="EMBL" id="PZZN01000003">
    <property type="protein sequence ID" value="PTM44776.1"/>
    <property type="molecule type" value="Genomic_DNA"/>
</dbReference>
<dbReference type="AlphaFoldDB" id="A0A2T4YMY7"/>
<protein>
    <submittedName>
        <fullName evidence="3">5-methylcytosine-specific restriction protein A</fullName>
    </submittedName>
</protein>
<evidence type="ECO:0000313" key="3">
    <source>
        <dbReference type="EMBL" id="PTM44776.1"/>
    </source>
</evidence>